<dbReference type="CDD" id="cd02972">
    <property type="entry name" value="DsbA_family"/>
    <property type="match status" value="1"/>
</dbReference>
<feature type="domain" description="Thioredoxin-like fold" evidence="8">
    <location>
        <begin position="72"/>
        <end position="235"/>
    </location>
</feature>
<name>A0A7S8E577_9CHLR</name>
<feature type="region of interest" description="Disordered" evidence="6">
    <location>
        <begin position="259"/>
        <end position="320"/>
    </location>
</feature>
<keyword evidence="7" id="KW-0472">Membrane</keyword>
<dbReference type="InterPro" id="IPR012336">
    <property type="entry name" value="Thioredoxin-like_fold"/>
</dbReference>
<protein>
    <submittedName>
        <fullName evidence="9">Thioredoxin domain-containing protein</fullName>
    </submittedName>
</protein>
<evidence type="ECO:0000313" key="10">
    <source>
        <dbReference type="Proteomes" id="UP000594468"/>
    </source>
</evidence>
<organism evidence="9 10">
    <name type="scientific">Phototrophicus methaneseepsis</name>
    <dbReference type="NCBI Taxonomy" id="2710758"/>
    <lineage>
        <taxon>Bacteria</taxon>
        <taxon>Bacillati</taxon>
        <taxon>Chloroflexota</taxon>
        <taxon>Candidatus Thermofontia</taxon>
        <taxon>Phototrophicales</taxon>
        <taxon>Phototrophicaceae</taxon>
        <taxon>Phototrophicus</taxon>
    </lineage>
</organism>
<evidence type="ECO:0000256" key="7">
    <source>
        <dbReference type="SAM" id="Phobius"/>
    </source>
</evidence>
<reference evidence="9 10" key="1">
    <citation type="submission" date="2020-02" db="EMBL/GenBank/DDBJ databases">
        <authorList>
            <person name="Zheng R.K."/>
            <person name="Sun C.M."/>
        </authorList>
    </citation>
    <scope>NUCLEOTIDE SEQUENCE [LARGE SCALE GENOMIC DNA]</scope>
    <source>
        <strain evidence="10">rifampicinis</strain>
    </source>
</reference>
<dbReference type="Pfam" id="PF13462">
    <property type="entry name" value="Thioredoxin_4"/>
    <property type="match status" value="1"/>
</dbReference>
<evidence type="ECO:0000256" key="1">
    <source>
        <dbReference type="ARBA" id="ARBA00005791"/>
    </source>
</evidence>
<keyword evidence="2" id="KW-0732">Signal</keyword>
<keyword evidence="7" id="KW-0812">Transmembrane</keyword>
<evidence type="ECO:0000256" key="2">
    <source>
        <dbReference type="ARBA" id="ARBA00022729"/>
    </source>
</evidence>
<dbReference type="SUPFAM" id="SSF52833">
    <property type="entry name" value="Thioredoxin-like"/>
    <property type="match status" value="1"/>
</dbReference>
<evidence type="ECO:0000256" key="5">
    <source>
        <dbReference type="ARBA" id="ARBA00023284"/>
    </source>
</evidence>
<dbReference type="AlphaFoldDB" id="A0A7S8E577"/>
<dbReference type="Proteomes" id="UP000594468">
    <property type="component" value="Chromosome"/>
</dbReference>
<evidence type="ECO:0000259" key="8">
    <source>
        <dbReference type="Pfam" id="PF13462"/>
    </source>
</evidence>
<evidence type="ECO:0000256" key="4">
    <source>
        <dbReference type="ARBA" id="ARBA00023157"/>
    </source>
</evidence>
<accession>A0A7S8E577</accession>
<keyword evidence="5" id="KW-0676">Redox-active center</keyword>
<dbReference type="PANTHER" id="PTHR13887">
    <property type="entry name" value="GLUTATHIONE S-TRANSFERASE KAPPA"/>
    <property type="match status" value="1"/>
</dbReference>
<evidence type="ECO:0000256" key="6">
    <source>
        <dbReference type="SAM" id="MobiDB-lite"/>
    </source>
</evidence>
<feature type="transmembrane region" description="Helical" evidence="7">
    <location>
        <begin position="25"/>
        <end position="42"/>
    </location>
</feature>
<keyword evidence="3" id="KW-0560">Oxidoreductase</keyword>
<evidence type="ECO:0000313" key="9">
    <source>
        <dbReference type="EMBL" id="QPC80574.1"/>
    </source>
</evidence>
<gene>
    <name evidence="9" type="ORF">G4Y79_12710</name>
</gene>
<feature type="compositionally biased region" description="Acidic residues" evidence="6">
    <location>
        <begin position="259"/>
        <end position="313"/>
    </location>
</feature>
<keyword evidence="4" id="KW-1015">Disulfide bond</keyword>
<comment type="similarity">
    <text evidence="1">Belongs to the thioredoxin family. DsbA subfamily.</text>
</comment>
<dbReference type="GO" id="GO:0016491">
    <property type="term" value="F:oxidoreductase activity"/>
    <property type="evidence" value="ECO:0007669"/>
    <property type="project" value="UniProtKB-KW"/>
</dbReference>
<evidence type="ECO:0000256" key="3">
    <source>
        <dbReference type="ARBA" id="ARBA00023002"/>
    </source>
</evidence>
<dbReference type="PANTHER" id="PTHR13887:SF14">
    <property type="entry name" value="DISULFIDE BOND FORMATION PROTEIN D"/>
    <property type="match status" value="1"/>
</dbReference>
<dbReference type="RefSeq" id="WP_195168649.1">
    <property type="nucleotide sequence ID" value="NZ_CP062983.1"/>
</dbReference>
<sequence>MTKSRTQKVREAREKQRRRNQQRNIAIGVAVVAVVILLLLIVSNTPSEASIPEGVAERYEGIQTGETEEGYAILGDPDAPVSVAEYSSFSCPHCREFHDTTFDLLVDRVREGQISVTYIPLNTAGNNVEGANKAAICALNQDMFWEYHDTLFSWQGLYGASAFTQNRLVAGADALGMDMSAFNSCVASGATQSVLDNAVAAAASDGISSTPTILINGSQLPTDQLTTQGVANAIDTAYAPFAGQETTPDEVEVTEEATEEMEATEEATEDVAEPTEAMTEEATDEADMTEEATEEPAEEATEEPVEEATEDATVEATSES</sequence>
<proteinExistence type="inferred from homology"/>
<keyword evidence="10" id="KW-1185">Reference proteome</keyword>
<dbReference type="EMBL" id="CP062983">
    <property type="protein sequence ID" value="QPC80574.1"/>
    <property type="molecule type" value="Genomic_DNA"/>
</dbReference>
<keyword evidence="7" id="KW-1133">Transmembrane helix</keyword>
<dbReference type="Gene3D" id="3.40.30.10">
    <property type="entry name" value="Glutaredoxin"/>
    <property type="match status" value="1"/>
</dbReference>
<dbReference type="KEGG" id="pmet:G4Y79_12710"/>
<dbReference type="InterPro" id="IPR036249">
    <property type="entry name" value="Thioredoxin-like_sf"/>
</dbReference>